<dbReference type="Proteomes" id="UP001341281">
    <property type="component" value="Chromosome 03"/>
</dbReference>
<reference evidence="2 3" key="1">
    <citation type="submission" date="2024-02" db="EMBL/GenBank/DDBJ databases">
        <title>High-quality chromosome-scale genome assembly of Pensacola bahiagrass (Paspalum notatum Flugge var. saurae).</title>
        <authorList>
            <person name="Vega J.M."/>
            <person name="Podio M."/>
            <person name="Orjuela J."/>
            <person name="Siena L.A."/>
            <person name="Pessino S.C."/>
            <person name="Combes M.C."/>
            <person name="Mariac C."/>
            <person name="Albertini E."/>
            <person name="Pupilli F."/>
            <person name="Ortiz J.P.A."/>
            <person name="Leblanc O."/>
        </authorList>
    </citation>
    <scope>NUCLEOTIDE SEQUENCE [LARGE SCALE GENOMIC DNA]</scope>
    <source>
        <strain evidence="2">R1</strain>
        <tissue evidence="2">Leaf</tissue>
    </source>
</reference>
<organism evidence="2 3">
    <name type="scientific">Paspalum notatum var. saurae</name>
    <dbReference type="NCBI Taxonomy" id="547442"/>
    <lineage>
        <taxon>Eukaryota</taxon>
        <taxon>Viridiplantae</taxon>
        <taxon>Streptophyta</taxon>
        <taxon>Embryophyta</taxon>
        <taxon>Tracheophyta</taxon>
        <taxon>Spermatophyta</taxon>
        <taxon>Magnoliopsida</taxon>
        <taxon>Liliopsida</taxon>
        <taxon>Poales</taxon>
        <taxon>Poaceae</taxon>
        <taxon>PACMAD clade</taxon>
        <taxon>Panicoideae</taxon>
        <taxon>Andropogonodae</taxon>
        <taxon>Paspaleae</taxon>
        <taxon>Paspalinae</taxon>
        <taxon>Paspalum</taxon>
    </lineage>
</organism>
<feature type="compositionally biased region" description="Basic and acidic residues" evidence="1">
    <location>
        <begin position="98"/>
        <end position="120"/>
    </location>
</feature>
<proteinExistence type="predicted"/>
<dbReference type="PANTHER" id="PTHR46934">
    <property type="entry name" value="MYB_DNA-BIND_3 DOMAIN-CONTAINING PROTEIN-RELATED"/>
    <property type="match status" value="1"/>
</dbReference>
<feature type="compositionally biased region" description="Basic and acidic residues" evidence="1">
    <location>
        <begin position="78"/>
        <end position="88"/>
    </location>
</feature>
<gene>
    <name evidence="2" type="ORF">U9M48_012886</name>
</gene>
<dbReference type="EMBL" id="CP144747">
    <property type="protein sequence ID" value="WVZ63241.1"/>
    <property type="molecule type" value="Genomic_DNA"/>
</dbReference>
<sequence>MNVAEPAVWANIIKSEPNAKRFRKKLFSLFEALGELHDGNTAEETYNFTSTQLYNTSEMIPDESDDESERVGVMPINLEERNYPRQDEETTNDDDETSLPRRDAAVSRNKEPTNEDEGTRLPRRASAVTRNNHPKESKRQKKSSNIEAIMERYVDIKAKQIESETA</sequence>
<evidence type="ECO:0000256" key="1">
    <source>
        <dbReference type="SAM" id="MobiDB-lite"/>
    </source>
</evidence>
<keyword evidence="3" id="KW-1185">Reference proteome</keyword>
<accession>A0AAQ3SYX4</accession>
<name>A0AAQ3SYX4_PASNO</name>
<feature type="region of interest" description="Disordered" evidence="1">
    <location>
        <begin position="59"/>
        <end position="147"/>
    </location>
</feature>
<dbReference type="AlphaFoldDB" id="A0AAQ3SYX4"/>
<protein>
    <submittedName>
        <fullName evidence="2">Uncharacterized protein</fullName>
    </submittedName>
</protein>
<evidence type="ECO:0000313" key="3">
    <source>
        <dbReference type="Proteomes" id="UP001341281"/>
    </source>
</evidence>
<evidence type="ECO:0000313" key="2">
    <source>
        <dbReference type="EMBL" id="WVZ63241.1"/>
    </source>
</evidence>